<keyword evidence="1" id="KW-0812">Transmembrane</keyword>
<name>A0AAD3CZU8_9STRA</name>
<evidence type="ECO:0000256" key="1">
    <source>
        <dbReference type="SAM" id="Phobius"/>
    </source>
</evidence>
<dbReference type="EMBL" id="BLLK01000047">
    <property type="protein sequence ID" value="GFH55211.1"/>
    <property type="molecule type" value="Genomic_DNA"/>
</dbReference>
<reference evidence="2 3" key="1">
    <citation type="journal article" date="2021" name="Sci. Rep.">
        <title>The genome of the diatom Chaetoceros tenuissimus carries an ancient integrated fragment of an extant virus.</title>
        <authorList>
            <person name="Hongo Y."/>
            <person name="Kimura K."/>
            <person name="Takaki Y."/>
            <person name="Yoshida Y."/>
            <person name="Baba S."/>
            <person name="Kobayashi G."/>
            <person name="Nagasaki K."/>
            <person name="Hano T."/>
            <person name="Tomaru Y."/>
        </authorList>
    </citation>
    <scope>NUCLEOTIDE SEQUENCE [LARGE SCALE GENOMIC DNA]</scope>
    <source>
        <strain evidence="2 3">NIES-3715</strain>
    </source>
</reference>
<protein>
    <recommendedName>
        <fullName evidence="4">Peptidase M11 gametolysin domain-containing protein</fullName>
    </recommendedName>
</protein>
<feature type="transmembrane region" description="Helical" evidence="1">
    <location>
        <begin position="131"/>
        <end position="149"/>
    </location>
</feature>
<gene>
    <name evidence="2" type="ORF">CTEN210_11687</name>
</gene>
<comment type="caution">
    <text evidence="2">The sequence shown here is derived from an EMBL/GenBank/DDBJ whole genome shotgun (WGS) entry which is preliminary data.</text>
</comment>
<accession>A0AAD3CZU8</accession>
<evidence type="ECO:0008006" key="4">
    <source>
        <dbReference type="Google" id="ProtNLM"/>
    </source>
</evidence>
<proteinExistence type="predicted"/>
<evidence type="ECO:0000313" key="3">
    <source>
        <dbReference type="Proteomes" id="UP001054902"/>
    </source>
</evidence>
<dbReference type="AlphaFoldDB" id="A0AAD3CZU8"/>
<organism evidence="2 3">
    <name type="scientific">Chaetoceros tenuissimus</name>
    <dbReference type="NCBI Taxonomy" id="426638"/>
    <lineage>
        <taxon>Eukaryota</taxon>
        <taxon>Sar</taxon>
        <taxon>Stramenopiles</taxon>
        <taxon>Ochrophyta</taxon>
        <taxon>Bacillariophyta</taxon>
        <taxon>Coscinodiscophyceae</taxon>
        <taxon>Chaetocerotophycidae</taxon>
        <taxon>Chaetocerotales</taxon>
        <taxon>Chaetocerotaceae</taxon>
        <taxon>Chaetoceros</taxon>
    </lineage>
</organism>
<keyword evidence="3" id="KW-1185">Reference proteome</keyword>
<keyword evidence="1" id="KW-0472">Membrane</keyword>
<evidence type="ECO:0000313" key="2">
    <source>
        <dbReference type="EMBL" id="GFH55211.1"/>
    </source>
</evidence>
<sequence>MTNCARPSLKKRDASVTVLESVVDVEPSIETAKTQNSSTNREKESIKRKIWKRKMSDLIDDQQIRAFKEAEDSSTNKRIMQLVKLSALGSSRKGWTKVQKYKDSNLALVASDDEEPDTIDPEHHTISRKNIFVLPLVMLLIVMSIMIGSTNQQVGNDLSALDNEEKTVPKTRDLSNVFLKEDKLECIVTVLEALVPPGVEELPKQYFCEAKSGQVYSFDSDPSPILTSGFISGQTTMKLPKRYLDSRTSQILLSEASESNSVVTFNPIAGRGPSTIAGEFDVLVIRVVDGYNHAPKQSVAKLHNDIFGEEKSLNDMIDECSNGKLRIMPAEGDNVVKGVLTVKTSENLAKMNFKECGKYGTNAATHIHRHYTMIVCPDEVEFNGAAAYAERPGRISYFMSTYASYKFIHLHEIAHNLGGFHSGTLAGGSYYDDYTCALGNKGAWNESGAAFCFNGVKTWQFGWYSDYHREIDPSEHPHKGDLYGINAVNDKSIQKGNGDVDIRISSSTVDEVLYVTFLRKTGPNRDVPKYGNSVLVHRTANKAFDMSSEFITSLQSGEKYEIDWDGAGKLVIEVCSIDIGSPGKANILIYAGGNDGGMKCDSIAPKDPVPPTVANDSPPKPDNTCQDSFGKISFTNNTGKNVKKPCSWVAKNTDNRCKIPEIKEGCPVTCGADCQCIETSGSFKVNSKQRSCDFVGRNKEVRCKKRLFYANCPKVCTPVFKTKAKQCKE</sequence>
<keyword evidence="1" id="KW-1133">Transmembrane helix</keyword>
<dbReference type="Proteomes" id="UP001054902">
    <property type="component" value="Unassembled WGS sequence"/>
</dbReference>